<gene>
    <name evidence="2" type="ORF">Pflav_009670</name>
</gene>
<keyword evidence="3" id="KW-1185">Reference proteome</keyword>
<feature type="compositionally biased region" description="Basic and acidic residues" evidence="1">
    <location>
        <begin position="120"/>
        <end position="130"/>
    </location>
</feature>
<evidence type="ECO:0008006" key="4">
    <source>
        <dbReference type="Google" id="ProtNLM"/>
    </source>
</evidence>
<organism evidence="2 3">
    <name type="scientific">Phytohabitans flavus</name>
    <dbReference type="NCBI Taxonomy" id="1076124"/>
    <lineage>
        <taxon>Bacteria</taxon>
        <taxon>Bacillati</taxon>
        <taxon>Actinomycetota</taxon>
        <taxon>Actinomycetes</taxon>
        <taxon>Micromonosporales</taxon>
        <taxon>Micromonosporaceae</taxon>
    </lineage>
</organism>
<dbReference type="Proteomes" id="UP000502508">
    <property type="component" value="Chromosome"/>
</dbReference>
<evidence type="ECO:0000313" key="3">
    <source>
        <dbReference type="Proteomes" id="UP000502508"/>
    </source>
</evidence>
<accession>A0A6F8XL70</accession>
<dbReference type="RefSeq" id="WP_173033983.1">
    <property type="nucleotide sequence ID" value="NZ_AP022870.1"/>
</dbReference>
<name>A0A6F8XL70_9ACTN</name>
<dbReference type="EMBL" id="AP022870">
    <property type="protein sequence ID" value="BCB74557.1"/>
    <property type="molecule type" value="Genomic_DNA"/>
</dbReference>
<dbReference type="InterPro" id="IPR047789">
    <property type="entry name" value="CU044_5270-like"/>
</dbReference>
<sequence length="290" mass="30743">MTTPDSPAARRRPRRAALATTVVLAVAAVLAVPWLIGADQPAPARVAAQPASPPATATSAAAGLGCLRELAAVVAAGAPEAATAGRYAFVHSRWWGEDIAYSETTGSTQTMSTYESKRWRAADGSGREDQIAIPGTHTRPDQTFHHTAGGMPGIVAEPIATSPTVLAAQLAVHAGPPELGPVGLLRVVADVYKYHTVPRDARMVLLRLLANLPGLQCEGPATDREGRNGVAVAVVTDLTRHRLIFDAFTGRLLAEEELWIRNPPALQGPVPRARSYWLFIADGRVDTLPR</sequence>
<proteinExistence type="predicted"/>
<dbReference type="AlphaFoldDB" id="A0A6F8XL70"/>
<reference evidence="2 3" key="1">
    <citation type="submission" date="2020-03" db="EMBL/GenBank/DDBJ databases">
        <title>Whole genome shotgun sequence of Phytohabitans flavus NBRC 107702.</title>
        <authorList>
            <person name="Komaki H."/>
            <person name="Tamura T."/>
        </authorList>
    </citation>
    <scope>NUCLEOTIDE SEQUENCE [LARGE SCALE GENOMIC DNA]</scope>
    <source>
        <strain evidence="2 3">NBRC 107702</strain>
    </source>
</reference>
<protein>
    <recommendedName>
        <fullName evidence="4">CU044_5270 family protein</fullName>
    </recommendedName>
</protein>
<evidence type="ECO:0000256" key="1">
    <source>
        <dbReference type="SAM" id="MobiDB-lite"/>
    </source>
</evidence>
<dbReference type="NCBIfam" id="NF038083">
    <property type="entry name" value="CU044_5270_fam"/>
    <property type="match status" value="1"/>
</dbReference>
<evidence type="ECO:0000313" key="2">
    <source>
        <dbReference type="EMBL" id="BCB74557.1"/>
    </source>
</evidence>
<dbReference type="KEGG" id="pfla:Pflav_009670"/>
<feature type="region of interest" description="Disordered" evidence="1">
    <location>
        <begin position="120"/>
        <end position="142"/>
    </location>
</feature>
<reference evidence="2 3" key="2">
    <citation type="submission" date="2020-03" db="EMBL/GenBank/DDBJ databases">
        <authorList>
            <person name="Ichikawa N."/>
            <person name="Kimura A."/>
            <person name="Kitahashi Y."/>
            <person name="Uohara A."/>
        </authorList>
    </citation>
    <scope>NUCLEOTIDE SEQUENCE [LARGE SCALE GENOMIC DNA]</scope>
    <source>
        <strain evidence="2 3">NBRC 107702</strain>
    </source>
</reference>